<evidence type="ECO:0000259" key="1">
    <source>
        <dbReference type="Pfam" id="PF03358"/>
    </source>
</evidence>
<dbReference type="GO" id="GO:0010181">
    <property type="term" value="F:FMN binding"/>
    <property type="evidence" value="ECO:0007669"/>
    <property type="project" value="TreeGrafter"/>
</dbReference>
<feature type="domain" description="NADPH-dependent FMN reductase-like" evidence="1">
    <location>
        <begin position="5"/>
        <end position="150"/>
    </location>
</feature>
<dbReference type="InterPro" id="IPR005025">
    <property type="entry name" value="FMN_Rdtase-like_dom"/>
</dbReference>
<sequence length="196" mass="21112">MSTLKIGVILGSTRPGRNGKVVADWVLAQAAGRPAAEYELIDLADYPLPHLDEPVGAKAGPSQYSKDHTKAWAGRIAEYDGYVFVTPEYNHSTSGVLKNAIDFLYDEWTNKAAGFVSYGAVGGARAIEHLRGVLSELQVAHVQQQLSFSVFTDFANFADFTPAELHAGSAQLLFDQLESWAGALRVIREAALSSAA</sequence>
<reference evidence="3" key="1">
    <citation type="submission" date="2016-06" db="EMBL/GenBank/DDBJ databases">
        <authorList>
            <person name="Varghese N."/>
            <person name="Submissions Spin"/>
        </authorList>
    </citation>
    <scope>NUCLEOTIDE SEQUENCE [LARGE SCALE GENOMIC DNA]</scope>
    <source>
        <strain evidence="3">DSM 45160</strain>
    </source>
</reference>
<dbReference type="Gene3D" id="3.40.50.360">
    <property type="match status" value="1"/>
</dbReference>
<dbReference type="InterPro" id="IPR029039">
    <property type="entry name" value="Flavoprotein-like_sf"/>
</dbReference>
<accession>A0A1C4Z3J7</accession>
<dbReference type="RefSeq" id="WP_088990706.1">
    <property type="nucleotide sequence ID" value="NZ_LT607409.1"/>
</dbReference>
<dbReference type="PANTHER" id="PTHR30543">
    <property type="entry name" value="CHROMATE REDUCTASE"/>
    <property type="match status" value="1"/>
</dbReference>
<dbReference type="GO" id="GO:0005829">
    <property type="term" value="C:cytosol"/>
    <property type="evidence" value="ECO:0007669"/>
    <property type="project" value="TreeGrafter"/>
</dbReference>
<protein>
    <submittedName>
        <fullName evidence="2">NAD(P)H-dependent FMN reductase</fullName>
    </submittedName>
</protein>
<evidence type="ECO:0000313" key="3">
    <source>
        <dbReference type="Proteomes" id="UP000198224"/>
    </source>
</evidence>
<dbReference type="EMBL" id="LT607409">
    <property type="protein sequence ID" value="SCF27540.1"/>
    <property type="molecule type" value="Genomic_DNA"/>
</dbReference>
<dbReference type="GO" id="GO:0016491">
    <property type="term" value="F:oxidoreductase activity"/>
    <property type="evidence" value="ECO:0007669"/>
    <property type="project" value="InterPro"/>
</dbReference>
<name>A0A1C4Z3J7_9ACTN</name>
<organism evidence="2 3">
    <name type="scientific">Micromonospora chokoriensis</name>
    <dbReference type="NCBI Taxonomy" id="356851"/>
    <lineage>
        <taxon>Bacteria</taxon>
        <taxon>Bacillati</taxon>
        <taxon>Actinomycetota</taxon>
        <taxon>Actinomycetes</taxon>
        <taxon>Micromonosporales</taxon>
        <taxon>Micromonosporaceae</taxon>
        <taxon>Micromonospora</taxon>
    </lineage>
</organism>
<gene>
    <name evidence="2" type="ORF">GA0070612_5727</name>
</gene>
<dbReference type="Pfam" id="PF03358">
    <property type="entry name" value="FMN_red"/>
    <property type="match status" value="1"/>
</dbReference>
<evidence type="ECO:0000313" key="2">
    <source>
        <dbReference type="EMBL" id="SCF27540.1"/>
    </source>
</evidence>
<proteinExistence type="predicted"/>
<dbReference type="Proteomes" id="UP000198224">
    <property type="component" value="Chromosome I"/>
</dbReference>
<dbReference type="AlphaFoldDB" id="A0A1C4Z3J7"/>
<keyword evidence="3" id="KW-1185">Reference proteome</keyword>
<dbReference type="SUPFAM" id="SSF52218">
    <property type="entry name" value="Flavoproteins"/>
    <property type="match status" value="1"/>
</dbReference>
<dbReference type="PANTHER" id="PTHR30543:SF21">
    <property type="entry name" value="NAD(P)H-DEPENDENT FMN REDUCTASE LOT6"/>
    <property type="match status" value="1"/>
</dbReference>
<dbReference type="InterPro" id="IPR050712">
    <property type="entry name" value="NAD(P)H-dep_reductase"/>
</dbReference>